<dbReference type="Gene3D" id="3.55.40.20">
    <property type="entry name" value="Iron/manganese superoxide dismutase, C-terminal domain"/>
    <property type="match status" value="1"/>
</dbReference>
<reference evidence="2" key="1">
    <citation type="submission" date="2020-04" db="EMBL/GenBank/DDBJ databases">
        <authorList>
            <person name="Zhang T."/>
        </authorList>
    </citation>
    <scope>NUCLEOTIDE SEQUENCE</scope>
    <source>
        <strain evidence="2">HKST-UBA11</strain>
    </source>
</reference>
<dbReference type="Pfam" id="PF02777">
    <property type="entry name" value="Sod_Fe_C"/>
    <property type="match status" value="1"/>
</dbReference>
<sequence length="38" mass="4815">VWEHAYYLKHQNKRAEYIESWWNVVDWNKVNDFFEAAQ</sequence>
<dbReference type="GO" id="GO:0005737">
    <property type="term" value="C:cytoplasm"/>
    <property type="evidence" value="ECO:0007669"/>
    <property type="project" value="TreeGrafter"/>
</dbReference>
<evidence type="ECO:0000313" key="3">
    <source>
        <dbReference type="Proteomes" id="UP000754563"/>
    </source>
</evidence>
<organism evidence="2 3">
    <name type="scientific">Candidatus Dojkabacteria bacterium</name>
    <dbReference type="NCBI Taxonomy" id="2099670"/>
    <lineage>
        <taxon>Bacteria</taxon>
        <taxon>Candidatus Dojkabacteria</taxon>
    </lineage>
</organism>
<evidence type="ECO:0000259" key="1">
    <source>
        <dbReference type="Pfam" id="PF02777"/>
    </source>
</evidence>
<name>A0A955L959_9BACT</name>
<dbReference type="InterPro" id="IPR036314">
    <property type="entry name" value="SOD_C_sf"/>
</dbReference>
<evidence type="ECO:0000313" key="2">
    <source>
        <dbReference type="EMBL" id="MCA9386374.1"/>
    </source>
</evidence>
<dbReference type="GO" id="GO:0004784">
    <property type="term" value="F:superoxide dismutase activity"/>
    <property type="evidence" value="ECO:0007669"/>
    <property type="project" value="InterPro"/>
</dbReference>
<dbReference type="InterPro" id="IPR019832">
    <property type="entry name" value="Mn/Fe_SOD_C"/>
</dbReference>
<dbReference type="SUPFAM" id="SSF54719">
    <property type="entry name" value="Fe,Mn superoxide dismutase (SOD), C-terminal domain"/>
    <property type="match status" value="1"/>
</dbReference>
<dbReference type="EMBL" id="JAGQLH010000146">
    <property type="protein sequence ID" value="MCA9386374.1"/>
    <property type="molecule type" value="Genomic_DNA"/>
</dbReference>
<dbReference type="PANTHER" id="PTHR43595">
    <property type="entry name" value="37S RIBOSOMAL PROTEIN S26, MITOCHONDRIAL"/>
    <property type="match status" value="1"/>
</dbReference>
<protein>
    <submittedName>
        <fullName evidence="2">Superoxide dismutase</fullName>
    </submittedName>
</protein>
<dbReference type="PANTHER" id="PTHR43595:SF2">
    <property type="entry name" value="SMALL RIBOSOMAL SUBUNIT PROTEIN MS42"/>
    <property type="match status" value="1"/>
</dbReference>
<gene>
    <name evidence="2" type="ORF">KC717_07055</name>
</gene>
<comment type="caution">
    <text evidence="2">The sequence shown here is derived from an EMBL/GenBank/DDBJ whole genome shotgun (WGS) entry which is preliminary data.</text>
</comment>
<dbReference type="GO" id="GO:0046872">
    <property type="term" value="F:metal ion binding"/>
    <property type="evidence" value="ECO:0007669"/>
    <property type="project" value="InterPro"/>
</dbReference>
<dbReference type="AlphaFoldDB" id="A0A955L959"/>
<feature type="domain" description="Manganese/iron superoxide dismutase C-terminal" evidence="1">
    <location>
        <begin position="1"/>
        <end position="32"/>
    </location>
</feature>
<dbReference type="Proteomes" id="UP000754563">
    <property type="component" value="Unassembled WGS sequence"/>
</dbReference>
<feature type="non-terminal residue" evidence="2">
    <location>
        <position position="1"/>
    </location>
</feature>
<accession>A0A955L959</accession>
<reference evidence="2" key="2">
    <citation type="journal article" date="2021" name="Microbiome">
        <title>Successional dynamics and alternative stable states in a saline activated sludge microbial community over 9 years.</title>
        <authorList>
            <person name="Wang Y."/>
            <person name="Ye J."/>
            <person name="Ju F."/>
            <person name="Liu L."/>
            <person name="Boyd J.A."/>
            <person name="Deng Y."/>
            <person name="Parks D.H."/>
            <person name="Jiang X."/>
            <person name="Yin X."/>
            <person name="Woodcroft B.J."/>
            <person name="Tyson G.W."/>
            <person name="Hugenholtz P."/>
            <person name="Polz M.F."/>
            <person name="Zhang T."/>
        </authorList>
    </citation>
    <scope>NUCLEOTIDE SEQUENCE</scope>
    <source>
        <strain evidence="2">HKST-UBA11</strain>
    </source>
</reference>
<proteinExistence type="predicted"/>